<reference evidence="3" key="1">
    <citation type="journal article" date="2019" name="Int. J. Syst. Evol. Microbiol.">
        <title>The Global Catalogue of Microorganisms (GCM) 10K type strain sequencing project: providing services to taxonomists for standard genome sequencing and annotation.</title>
        <authorList>
            <consortium name="The Broad Institute Genomics Platform"/>
            <consortium name="The Broad Institute Genome Sequencing Center for Infectious Disease"/>
            <person name="Wu L."/>
            <person name="Ma J."/>
        </authorList>
    </citation>
    <scope>NUCLEOTIDE SEQUENCE [LARGE SCALE GENOMIC DNA]</scope>
    <source>
        <strain evidence="3">KCTC 52094</strain>
    </source>
</reference>
<keyword evidence="1" id="KW-0732">Signal</keyword>
<feature type="signal peptide" evidence="1">
    <location>
        <begin position="1"/>
        <end position="23"/>
    </location>
</feature>
<evidence type="ECO:0000256" key="1">
    <source>
        <dbReference type="SAM" id="SignalP"/>
    </source>
</evidence>
<evidence type="ECO:0000313" key="2">
    <source>
        <dbReference type="EMBL" id="MFC3123839.1"/>
    </source>
</evidence>
<comment type="caution">
    <text evidence="2">The sequence shown here is derived from an EMBL/GenBank/DDBJ whole genome shotgun (WGS) entry which is preliminary data.</text>
</comment>
<dbReference type="EMBL" id="JBHRTN010000004">
    <property type="protein sequence ID" value="MFC3123839.1"/>
    <property type="molecule type" value="Genomic_DNA"/>
</dbReference>
<gene>
    <name evidence="2" type="ORF">ACFOD4_02105</name>
</gene>
<protein>
    <submittedName>
        <fullName evidence="2">Uncharacterized protein</fullName>
    </submittedName>
</protein>
<organism evidence="2 3">
    <name type="scientific">Teichococcus globiformis</name>
    <dbReference type="NCBI Taxonomy" id="2307229"/>
    <lineage>
        <taxon>Bacteria</taxon>
        <taxon>Pseudomonadati</taxon>
        <taxon>Pseudomonadota</taxon>
        <taxon>Alphaproteobacteria</taxon>
        <taxon>Acetobacterales</taxon>
        <taxon>Roseomonadaceae</taxon>
        <taxon>Roseomonas</taxon>
    </lineage>
</organism>
<dbReference type="RefSeq" id="WP_379593119.1">
    <property type="nucleotide sequence ID" value="NZ_JBHRTN010000004.1"/>
</dbReference>
<dbReference type="Proteomes" id="UP001595593">
    <property type="component" value="Unassembled WGS sequence"/>
</dbReference>
<feature type="chain" id="PRO_5045495018" evidence="1">
    <location>
        <begin position="24"/>
        <end position="164"/>
    </location>
</feature>
<name>A0ABV7FTZ9_9PROT</name>
<proteinExistence type="predicted"/>
<accession>A0ABV7FTZ9</accession>
<keyword evidence="3" id="KW-1185">Reference proteome</keyword>
<evidence type="ECO:0000313" key="3">
    <source>
        <dbReference type="Proteomes" id="UP001595593"/>
    </source>
</evidence>
<sequence>MRGCACTVAAVAMLALGPVPAAADWRYTRWGMTPDEVAAASGGTVQVVPVPEGMGQDPFRIAATGRFHAEGLEWDASFTFNTDGMGVEQGGGLVCVTYLALDDVQSVILLHMLKRDLGPPEQESAVALPGQKTLSWRTDTDRIDADFYPGSPGYVAHCALDAPI</sequence>